<dbReference type="Pfam" id="PF01479">
    <property type="entry name" value="S4"/>
    <property type="match status" value="1"/>
</dbReference>
<evidence type="ECO:0000259" key="2">
    <source>
        <dbReference type="SMART" id="SM00363"/>
    </source>
</evidence>
<dbReference type="PROSITE" id="PS50889">
    <property type="entry name" value="S4"/>
    <property type="match status" value="1"/>
</dbReference>
<evidence type="ECO:0000313" key="3">
    <source>
        <dbReference type="EMBL" id="MDV2885355.1"/>
    </source>
</evidence>
<dbReference type="SMART" id="SM00363">
    <property type="entry name" value="S4"/>
    <property type="match status" value="1"/>
</dbReference>
<reference evidence="3" key="1">
    <citation type="submission" date="2023-10" db="EMBL/GenBank/DDBJ databases">
        <title>Screening of Alkalihalophilus pseudofirmusBZ-TG-HK211 and Its Alleviation of Salt Stress on Rapeseed Growth.</title>
        <authorList>
            <person name="Zhao B."/>
            <person name="Guo T."/>
        </authorList>
    </citation>
    <scope>NUCLEOTIDE SEQUENCE</scope>
    <source>
        <strain evidence="3">BZ-TG-HK211</strain>
    </source>
</reference>
<dbReference type="PANTHER" id="PTHR13633:SF3">
    <property type="entry name" value="MITOCHONDRIAL TRANSCRIPTION RESCUE FACTOR 1"/>
    <property type="match status" value="1"/>
</dbReference>
<dbReference type="InterPro" id="IPR002942">
    <property type="entry name" value="S4_RNA-bd"/>
</dbReference>
<dbReference type="GO" id="GO:0003723">
    <property type="term" value="F:RNA binding"/>
    <property type="evidence" value="ECO:0007669"/>
    <property type="project" value="UniProtKB-KW"/>
</dbReference>
<dbReference type="CDD" id="cd00165">
    <property type="entry name" value="S4"/>
    <property type="match status" value="1"/>
</dbReference>
<protein>
    <submittedName>
        <fullName evidence="3">RNA-binding protein</fullName>
    </submittedName>
</protein>
<proteinExistence type="predicted"/>
<dbReference type="Proteomes" id="UP001285636">
    <property type="component" value="Unassembled WGS sequence"/>
</dbReference>
<name>A0AAJ2NN10_ALKPS</name>
<dbReference type="InterPro" id="IPR040591">
    <property type="entry name" value="RqcP2_RBD"/>
</dbReference>
<sequence length="257" mass="29942">MSIFQHFREEERPFVEQVLSWKEEVSVMHQERRTDFLDPREQDIVRLIIGNDDELSYQFFGGADDSERKRAYLCPSYLVIEQSHFNLAYFSINYPAKFITLTHSDVLGSLMNIGLKREKFGDIMITQDDIQLVVASEIADFVKMNVEKIGKASIDLVPISLEQLKTPEDKWTEEGMTVSSMRLDVILSEIYNLSRAKVKPYIEKGFVKVNWRVTDHVDFLVKEGDYISVRGHGRSKVLEQLGRTKKDKIRIRYARLL</sequence>
<comment type="caution">
    <text evidence="3">The sequence shown here is derived from an EMBL/GenBank/DDBJ whole genome shotgun (WGS) entry which is preliminary data.</text>
</comment>
<dbReference type="Gene3D" id="3.30.70.330">
    <property type="match status" value="1"/>
</dbReference>
<evidence type="ECO:0000313" key="4">
    <source>
        <dbReference type="Proteomes" id="UP001285636"/>
    </source>
</evidence>
<dbReference type="AlphaFoldDB" id="A0AAJ2NN10"/>
<dbReference type="EMBL" id="JAWJAY010000001">
    <property type="protein sequence ID" value="MDV2885355.1"/>
    <property type="molecule type" value="Genomic_DNA"/>
</dbReference>
<accession>A0AAJ2NN10</accession>
<dbReference type="Pfam" id="PF17774">
    <property type="entry name" value="YlmH_RBD"/>
    <property type="match status" value="1"/>
</dbReference>
<organism evidence="3 4">
    <name type="scientific">Alkalihalophilus pseudofirmus</name>
    <name type="common">Bacillus pseudofirmus</name>
    <dbReference type="NCBI Taxonomy" id="79885"/>
    <lineage>
        <taxon>Bacteria</taxon>
        <taxon>Bacillati</taxon>
        <taxon>Bacillota</taxon>
        <taxon>Bacilli</taxon>
        <taxon>Bacillales</taxon>
        <taxon>Bacillaceae</taxon>
        <taxon>Alkalihalophilus</taxon>
    </lineage>
</organism>
<dbReference type="Gene3D" id="3.10.290.10">
    <property type="entry name" value="RNA-binding S4 domain"/>
    <property type="match status" value="1"/>
</dbReference>
<dbReference type="InterPro" id="IPR036986">
    <property type="entry name" value="S4_RNA-bd_sf"/>
</dbReference>
<keyword evidence="1" id="KW-0694">RNA-binding</keyword>
<feature type="domain" description="RNA-binding S4" evidence="2">
    <location>
        <begin position="181"/>
        <end position="243"/>
    </location>
</feature>
<gene>
    <name evidence="3" type="ORF">RYX45_09175</name>
</gene>
<dbReference type="RefSeq" id="WP_323466580.1">
    <property type="nucleotide sequence ID" value="NZ_CP144224.1"/>
</dbReference>
<dbReference type="SUPFAM" id="SSF55174">
    <property type="entry name" value="Alpha-L RNA-binding motif"/>
    <property type="match status" value="1"/>
</dbReference>
<dbReference type="PANTHER" id="PTHR13633">
    <property type="entry name" value="MITOCHONDRIAL TRANSCRIPTION RESCUE FACTOR 1"/>
    <property type="match status" value="1"/>
</dbReference>
<evidence type="ECO:0000256" key="1">
    <source>
        <dbReference type="PROSITE-ProRule" id="PRU00182"/>
    </source>
</evidence>
<dbReference type="InterPro" id="IPR012677">
    <property type="entry name" value="Nucleotide-bd_a/b_plait_sf"/>
</dbReference>
<dbReference type="Gene3D" id="3.30.1370.160">
    <property type="match status" value="1"/>
</dbReference>